<dbReference type="RefSeq" id="XP_056768345.1">
    <property type="nucleotide sequence ID" value="XM_056907618.1"/>
</dbReference>
<sequence length="101" mass="11561">MRELFSVLRTGFGMLRMEEVRRRANNTTFVEVEPTSYELLRDFRVSTRQMFTNDYRWLKSMGTKLWANPLNHKATDFGLTNPPSALETLRTSGVAMGPGAS</sequence>
<organism evidence="1 2">
    <name type="scientific">Penicillium daleae</name>
    <dbReference type="NCBI Taxonomy" id="63821"/>
    <lineage>
        <taxon>Eukaryota</taxon>
        <taxon>Fungi</taxon>
        <taxon>Dikarya</taxon>
        <taxon>Ascomycota</taxon>
        <taxon>Pezizomycotina</taxon>
        <taxon>Eurotiomycetes</taxon>
        <taxon>Eurotiomycetidae</taxon>
        <taxon>Eurotiales</taxon>
        <taxon>Aspergillaceae</taxon>
        <taxon>Penicillium</taxon>
    </lineage>
</organism>
<reference evidence="1" key="2">
    <citation type="journal article" date="2023" name="IMA Fungus">
        <title>Comparative genomic study of the Penicillium genus elucidates a diverse pangenome and 15 lateral gene transfer events.</title>
        <authorList>
            <person name="Petersen C."/>
            <person name="Sorensen T."/>
            <person name="Nielsen M.R."/>
            <person name="Sondergaard T.E."/>
            <person name="Sorensen J.L."/>
            <person name="Fitzpatrick D.A."/>
            <person name="Frisvad J.C."/>
            <person name="Nielsen K.L."/>
        </authorList>
    </citation>
    <scope>NUCLEOTIDE SEQUENCE</scope>
    <source>
        <strain evidence="1">IBT 16125</strain>
    </source>
</reference>
<gene>
    <name evidence="1" type="ORF">N7458_004236</name>
</gene>
<evidence type="ECO:0000313" key="1">
    <source>
        <dbReference type="EMBL" id="KAJ5455972.1"/>
    </source>
</evidence>
<dbReference type="Proteomes" id="UP001213681">
    <property type="component" value="Unassembled WGS sequence"/>
</dbReference>
<protein>
    <submittedName>
        <fullName evidence="1">Uncharacterized protein</fullName>
    </submittedName>
</protein>
<reference evidence="1" key="1">
    <citation type="submission" date="2022-12" db="EMBL/GenBank/DDBJ databases">
        <authorList>
            <person name="Petersen C."/>
        </authorList>
    </citation>
    <scope>NUCLEOTIDE SEQUENCE</scope>
    <source>
        <strain evidence="1">IBT 16125</strain>
    </source>
</reference>
<keyword evidence="2" id="KW-1185">Reference proteome</keyword>
<comment type="caution">
    <text evidence="1">The sequence shown here is derived from an EMBL/GenBank/DDBJ whole genome shotgun (WGS) entry which is preliminary data.</text>
</comment>
<name>A0AAD6CC59_9EURO</name>
<dbReference type="GeneID" id="81597861"/>
<proteinExistence type="predicted"/>
<dbReference type="AlphaFoldDB" id="A0AAD6CC59"/>
<evidence type="ECO:0000313" key="2">
    <source>
        <dbReference type="Proteomes" id="UP001213681"/>
    </source>
</evidence>
<accession>A0AAD6CC59</accession>
<dbReference type="EMBL" id="JAPVEA010000004">
    <property type="protein sequence ID" value="KAJ5455972.1"/>
    <property type="molecule type" value="Genomic_DNA"/>
</dbReference>